<keyword evidence="2" id="KW-1185">Reference proteome</keyword>
<evidence type="ECO:0000313" key="2">
    <source>
        <dbReference type="Proteomes" id="UP001163046"/>
    </source>
</evidence>
<proteinExistence type="predicted"/>
<dbReference type="EMBL" id="MU825698">
    <property type="protein sequence ID" value="KAJ7388052.1"/>
    <property type="molecule type" value="Genomic_DNA"/>
</dbReference>
<dbReference type="PANTHER" id="PTHR10704">
    <property type="entry name" value="CARBOHYDRATE SULFOTRANSFERASE"/>
    <property type="match status" value="1"/>
</dbReference>
<name>A0A9W9ZUP0_9CNID</name>
<dbReference type="Proteomes" id="UP001163046">
    <property type="component" value="Unassembled WGS sequence"/>
</dbReference>
<dbReference type="PANTHER" id="PTHR10704:SF44">
    <property type="entry name" value="LD35051P-RELATED"/>
    <property type="match status" value="1"/>
</dbReference>
<dbReference type="GO" id="GO:0006044">
    <property type="term" value="P:N-acetylglucosamine metabolic process"/>
    <property type="evidence" value="ECO:0007669"/>
    <property type="project" value="TreeGrafter"/>
</dbReference>
<gene>
    <name evidence="1" type="primary">CHST1_3</name>
    <name evidence="1" type="ORF">OS493_040167</name>
</gene>
<dbReference type="OrthoDB" id="6138663at2759"/>
<protein>
    <submittedName>
        <fullName evidence="1">Carbohydrate sulfotransferase 1</fullName>
    </submittedName>
</protein>
<sequence>MFSFSLCRKSTGSRIVYGGHVYTLLHHQRPTTPISNSQDPFSQVGDKRIGKRVLAEPYQTVERLHGSVAPFNRDYQDKSFQWMQGVFQCKFVSPEHANDLQHYYRKVQGMRRLRETQASVALSSPPFCHFNTSDPRWNLKEGCPEPLDQKMWRKFVKEIQHDCGLPMDEAASNWLDLASHKPKTESEQNAAPWREDSFEGAERWRWKVLPYEISIIEHYCSHVMKLLGYKPLDHSYEMQRNLSVRLLDDDFEALGWLYN</sequence>
<organism evidence="1 2">
    <name type="scientific">Desmophyllum pertusum</name>
    <dbReference type="NCBI Taxonomy" id="174260"/>
    <lineage>
        <taxon>Eukaryota</taxon>
        <taxon>Metazoa</taxon>
        <taxon>Cnidaria</taxon>
        <taxon>Anthozoa</taxon>
        <taxon>Hexacorallia</taxon>
        <taxon>Scleractinia</taxon>
        <taxon>Caryophylliina</taxon>
        <taxon>Caryophylliidae</taxon>
        <taxon>Desmophyllum</taxon>
    </lineage>
</organism>
<dbReference type="InterPro" id="IPR051135">
    <property type="entry name" value="Gal/GlcNAc/GalNAc_ST"/>
</dbReference>
<accession>A0A9W9ZUP0</accession>
<reference evidence="1" key="1">
    <citation type="submission" date="2023-01" db="EMBL/GenBank/DDBJ databases">
        <title>Genome assembly of the deep-sea coral Lophelia pertusa.</title>
        <authorList>
            <person name="Herrera S."/>
            <person name="Cordes E."/>
        </authorList>
    </citation>
    <scope>NUCLEOTIDE SEQUENCE</scope>
    <source>
        <strain evidence="1">USNM1676648</strain>
        <tissue evidence="1">Polyp</tissue>
    </source>
</reference>
<dbReference type="GO" id="GO:0006790">
    <property type="term" value="P:sulfur compound metabolic process"/>
    <property type="evidence" value="ECO:0007669"/>
    <property type="project" value="TreeGrafter"/>
</dbReference>
<dbReference type="GO" id="GO:0001517">
    <property type="term" value="F:N-acetylglucosamine 6-O-sulfotransferase activity"/>
    <property type="evidence" value="ECO:0007669"/>
    <property type="project" value="TreeGrafter"/>
</dbReference>
<evidence type="ECO:0000313" key="1">
    <source>
        <dbReference type="EMBL" id="KAJ7388052.1"/>
    </source>
</evidence>
<comment type="caution">
    <text evidence="1">The sequence shown here is derived from an EMBL/GenBank/DDBJ whole genome shotgun (WGS) entry which is preliminary data.</text>
</comment>
<dbReference type="AlphaFoldDB" id="A0A9W9ZUP0"/>